<sequence>MLITMRSTAEFDAFGPWIDEVTDVDGLPRLYRDSGLDPRAHRLVLKVPRDIERRNANPHMHLYDYVIAVGDEILTVLIRHEDTYRTARIPFDRIAAIRDSVRLLNGQLTIHTLDGPALTVPYNGSAGGPVRDLIRLLREVYLPAGPPGPDDPYRVDPHVGPEDIGLLTDYRRLIAREPGMRLLNVSYRQHLRHRMRLVAMPPSIVVGDDREWQIIHRRDWFTGPGDDLSLARTVLPLARIGNLWARPHERYQHVHVITAESGATTLEIPVVPGPFSEALLPPAR</sequence>
<reference evidence="1 2" key="1">
    <citation type="submission" date="2021-01" db="EMBL/GenBank/DDBJ databases">
        <title>Whole genome shotgun sequence of Actinoplanes lobatus NBRC 12513.</title>
        <authorList>
            <person name="Komaki H."/>
            <person name="Tamura T."/>
        </authorList>
    </citation>
    <scope>NUCLEOTIDE SEQUENCE [LARGE SCALE GENOMIC DNA]</scope>
    <source>
        <strain evidence="1 2">NBRC 12513</strain>
    </source>
</reference>
<dbReference type="EMBL" id="BOMP01000108">
    <property type="protein sequence ID" value="GIE43563.1"/>
    <property type="molecule type" value="Genomic_DNA"/>
</dbReference>
<dbReference type="Proteomes" id="UP000631312">
    <property type="component" value="Unassembled WGS sequence"/>
</dbReference>
<name>A0ABQ4ARD9_9ACTN</name>
<keyword evidence="2" id="KW-1185">Reference proteome</keyword>
<evidence type="ECO:0000313" key="2">
    <source>
        <dbReference type="Proteomes" id="UP000631312"/>
    </source>
</evidence>
<gene>
    <name evidence="1" type="ORF">Alo02nite_64610</name>
</gene>
<comment type="caution">
    <text evidence="1">The sequence shown here is derived from an EMBL/GenBank/DDBJ whole genome shotgun (WGS) entry which is preliminary data.</text>
</comment>
<evidence type="ECO:0008006" key="3">
    <source>
        <dbReference type="Google" id="ProtNLM"/>
    </source>
</evidence>
<accession>A0ABQ4ARD9</accession>
<evidence type="ECO:0000313" key="1">
    <source>
        <dbReference type="EMBL" id="GIE43563.1"/>
    </source>
</evidence>
<organism evidence="1 2">
    <name type="scientific">Actinoplanes lobatus</name>
    <dbReference type="NCBI Taxonomy" id="113568"/>
    <lineage>
        <taxon>Bacteria</taxon>
        <taxon>Bacillati</taxon>
        <taxon>Actinomycetota</taxon>
        <taxon>Actinomycetes</taxon>
        <taxon>Micromonosporales</taxon>
        <taxon>Micromonosporaceae</taxon>
        <taxon>Actinoplanes</taxon>
    </lineage>
</organism>
<proteinExistence type="predicted"/>
<protein>
    <recommendedName>
        <fullName evidence="3">ESX secretion-associated protein EspG</fullName>
    </recommendedName>
</protein>